<evidence type="ECO:0000313" key="1">
    <source>
        <dbReference type="EMBL" id="QCI79738.1"/>
    </source>
</evidence>
<dbReference type="RefSeq" id="WP_222872561.1">
    <property type="nucleotide sequence ID" value="NZ_CP039704.1"/>
</dbReference>
<reference evidence="2" key="1">
    <citation type="submission" date="2019-04" db="EMBL/GenBank/DDBJ databases">
        <title>Complete genome sequence of Sphingomonas sp. W1-2-3.</title>
        <authorList>
            <person name="Im W.T."/>
        </authorList>
    </citation>
    <scope>NUCLEOTIDE SEQUENCE [LARGE SCALE GENOMIC DNA]</scope>
    <source>
        <strain evidence="2">W1-2-3</strain>
    </source>
</reference>
<dbReference type="EMBL" id="CP039704">
    <property type="protein sequence ID" value="QCI79738.1"/>
    <property type="molecule type" value="Genomic_DNA"/>
</dbReference>
<evidence type="ECO:0000313" key="2">
    <source>
        <dbReference type="Proteomes" id="UP000298714"/>
    </source>
</evidence>
<dbReference type="Proteomes" id="UP000298714">
    <property type="component" value="Chromosome"/>
</dbReference>
<gene>
    <name evidence="1" type="ORF">E6W36_09960</name>
</gene>
<name>A0A4D7C8E8_9SPHN</name>
<sequence>MLFWSKPKANPAGVQLRALAHSLAAETQPPWRMIYLYVEHQGGESCGDVLVNEGGDLWRLDPLGPDMKAAIDAYRSVQSAAEADWLALDYSLDLSGASAVSLVYAATFAQEIGYRARRRRWIARRLGHLRVRGYDAI</sequence>
<organism evidence="1 2">
    <name type="scientific">Hankyongella ginsenosidimutans</name>
    <dbReference type="NCBI Taxonomy" id="1763828"/>
    <lineage>
        <taxon>Bacteria</taxon>
        <taxon>Pseudomonadati</taxon>
        <taxon>Pseudomonadota</taxon>
        <taxon>Alphaproteobacteria</taxon>
        <taxon>Sphingomonadales</taxon>
        <taxon>Sphingomonadaceae</taxon>
        <taxon>Hankyongella</taxon>
    </lineage>
</organism>
<keyword evidence="2" id="KW-1185">Reference proteome</keyword>
<dbReference type="AlphaFoldDB" id="A0A4D7C8E8"/>
<accession>A0A4D7C8E8</accession>
<protein>
    <submittedName>
        <fullName evidence="1">Uncharacterized protein</fullName>
    </submittedName>
</protein>
<proteinExistence type="predicted"/>
<dbReference type="KEGG" id="hgn:E6W36_09960"/>